<evidence type="ECO:0000313" key="2">
    <source>
        <dbReference type="Proteomes" id="UP000607653"/>
    </source>
</evidence>
<dbReference type="AlphaFoldDB" id="A0A822ZLX9"/>
<name>A0A822ZLX9_NELNU</name>
<protein>
    <submittedName>
        <fullName evidence="1">Uncharacterized protein</fullName>
    </submittedName>
</protein>
<gene>
    <name evidence="1" type="ORF">HUJ06_002715</name>
</gene>
<dbReference type="EMBL" id="DUZY01000007">
    <property type="protein sequence ID" value="DAD44485.1"/>
    <property type="molecule type" value="Genomic_DNA"/>
</dbReference>
<proteinExistence type="predicted"/>
<keyword evidence="2" id="KW-1185">Reference proteome</keyword>
<comment type="caution">
    <text evidence="1">The sequence shown here is derived from an EMBL/GenBank/DDBJ whole genome shotgun (WGS) entry which is preliminary data.</text>
</comment>
<dbReference type="Proteomes" id="UP000607653">
    <property type="component" value="Unassembled WGS sequence"/>
</dbReference>
<accession>A0A822ZLX9</accession>
<reference evidence="1 2" key="1">
    <citation type="journal article" date="2020" name="Mol. Biol. Evol.">
        <title>Distinct Expression and Methylation Patterns for Genes with Different Fates following a Single Whole-Genome Duplication in Flowering Plants.</title>
        <authorList>
            <person name="Shi T."/>
            <person name="Rahmani R.S."/>
            <person name="Gugger P.F."/>
            <person name="Wang M."/>
            <person name="Li H."/>
            <person name="Zhang Y."/>
            <person name="Li Z."/>
            <person name="Wang Q."/>
            <person name="Van de Peer Y."/>
            <person name="Marchal K."/>
            <person name="Chen J."/>
        </authorList>
    </citation>
    <scope>NUCLEOTIDE SEQUENCE [LARGE SCALE GENOMIC DNA]</scope>
    <source>
        <tissue evidence="1">Leaf</tissue>
    </source>
</reference>
<sequence>MVAPLYLRKPERIIAVEIVDLLPRDVSFACPYNGGSYSRAVFSLSVLEYCWSNTWSGVSEIETIGRRPFFFFFAFSGGGSDLKDEQNCQIEIGIGKLSWNQHNSQPTIVFSWIIFKAFHV</sequence>
<evidence type="ECO:0000313" key="1">
    <source>
        <dbReference type="EMBL" id="DAD44485.1"/>
    </source>
</evidence>
<organism evidence="1 2">
    <name type="scientific">Nelumbo nucifera</name>
    <name type="common">Sacred lotus</name>
    <dbReference type="NCBI Taxonomy" id="4432"/>
    <lineage>
        <taxon>Eukaryota</taxon>
        <taxon>Viridiplantae</taxon>
        <taxon>Streptophyta</taxon>
        <taxon>Embryophyta</taxon>
        <taxon>Tracheophyta</taxon>
        <taxon>Spermatophyta</taxon>
        <taxon>Magnoliopsida</taxon>
        <taxon>Proteales</taxon>
        <taxon>Nelumbonaceae</taxon>
        <taxon>Nelumbo</taxon>
    </lineage>
</organism>